<name>A0AAV9A035_ACOGR</name>
<organism evidence="1 2">
    <name type="scientific">Acorus gramineus</name>
    <name type="common">Dwarf sweet flag</name>
    <dbReference type="NCBI Taxonomy" id="55184"/>
    <lineage>
        <taxon>Eukaryota</taxon>
        <taxon>Viridiplantae</taxon>
        <taxon>Streptophyta</taxon>
        <taxon>Embryophyta</taxon>
        <taxon>Tracheophyta</taxon>
        <taxon>Spermatophyta</taxon>
        <taxon>Magnoliopsida</taxon>
        <taxon>Liliopsida</taxon>
        <taxon>Acoraceae</taxon>
        <taxon>Acorus</taxon>
    </lineage>
</organism>
<reference evidence="1" key="1">
    <citation type="journal article" date="2023" name="Nat. Commun.">
        <title>Diploid and tetraploid genomes of Acorus and the evolution of monocots.</title>
        <authorList>
            <person name="Ma L."/>
            <person name="Liu K.W."/>
            <person name="Li Z."/>
            <person name="Hsiao Y.Y."/>
            <person name="Qi Y."/>
            <person name="Fu T."/>
            <person name="Tang G.D."/>
            <person name="Zhang D."/>
            <person name="Sun W.H."/>
            <person name="Liu D.K."/>
            <person name="Li Y."/>
            <person name="Chen G.Z."/>
            <person name="Liu X.D."/>
            <person name="Liao X.Y."/>
            <person name="Jiang Y.T."/>
            <person name="Yu X."/>
            <person name="Hao Y."/>
            <person name="Huang J."/>
            <person name="Zhao X.W."/>
            <person name="Ke S."/>
            <person name="Chen Y.Y."/>
            <person name="Wu W.L."/>
            <person name="Hsu J.L."/>
            <person name="Lin Y.F."/>
            <person name="Huang M.D."/>
            <person name="Li C.Y."/>
            <person name="Huang L."/>
            <person name="Wang Z.W."/>
            <person name="Zhao X."/>
            <person name="Zhong W.Y."/>
            <person name="Peng D.H."/>
            <person name="Ahmad S."/>
            <person name="Lan S."/>
            <person name="Zhang J.S."/>
            <person name="Tsai W.C."/>
            <person name="Van de Peer Y."/>
            <person name="Liu Z.J."/>
        </authorList>
    </citation>
    <scope>NUCLEOTIDE SEQUENCE</scope>
    <source>
        <strain evidence="1">SCP</strain>
    </source>
</reference>
<protein>
    <submittedName>
        <fullName evidence="1">Uncharacterized protein</fullName>
    </submittedName>
</protein>
<gene>
    <name evidence="1" type="ORF">QJS04_geneDACA020563</name>
</gene>
<sequence length="74" mass="8071">MGGEGLSHPKTLGTWRGHGPGMFVCKCAMACGHAKKSGTRTWLGDMRGWLERTLVIHGDVTEKRDPNEPAPRAQ</sequence>
<evidence type="ECO:0000313" key="2">
    <source>
        <dbReference type="Proteomes" id="UP001179952"/>
    </source>
</evidence>
<dbReference type="Proteomes" id="UP001179952">
    <property type="component" value="Unassembled WGS sequence"/>
</dbReference>
<comment type="caution">
    <text evidence="1">The sequence shown here is derived from an EMBL/GenBank/DDBJ whole genome shotgun (WGS) entry which is preliminary data.</text>
</comment>
<accession>A0AAV9A035</accession>
<evidence type="ECO:0000313" key="1">
    <source>
        <dbReference type="EMBL" id="KAK1257023.1"/>
    </source>
</evidence>
<reference evidence="1" key="2">
    <citation type="submission" date="2023-06" db="EMBL/GenBank/DDBJ databases">
        <authorList>
            <person name="Ma L."/>
            <person name="Liu K.-W."/>
            <person name="Li Z."/>
            <person name="Hsiao Y.-Y."/>
            <person name="Qi Y."/>
            <person name="Fu T."/>
            <person name="Tang G."/>
            <person name="Zhang D."/>
            <person name="Sun W.-H."/>
            <person name="Liu D.-K."/>
            <person name="Li Y."/>
            <person name="Chen G.-Z."/>
            <person name="Liu X.-D."/>
            <person name="Liao X.-Y."/>
            <person name="Jiang Y.-T."/>
            <person name="Yu X."/>
            <person name="Hao Y."/>
            <person name="Huang J."/>
            <person name="Zhao X.-W."/>
            <person name="Ke S."/>
            <person name="Chen Y.-Y."/>
            <person name="Wu W.-L."/>
            <person name="Hsu J.-L."/>
            <person name="Lin Y.-F."/>
            <person name="Huang M.-D."/>
            <person name="Li C.-Y."/>
            <person name="Huang L."/>
            <person name="Wang Z.-W."/>
            <person name="Zhao X."/>
            <person name="Zhong W.-Y."/>
            <person name="Peng D.-H."/>
            <person name="Ahmad S."/>
            <person name="Lan S."/>
            <person name="Zhang J.-S."/>
            <person name="Tsai W.-C."/>
            <person name="Van De Peer Y."/>
            <person name="Liu Z.-J."/>
        </authorList>
    </citation>
    <scope>NUCLEOTIDE SEQUENCE</scope>
    <source>
        <strain evidence="1">SCP</strain>
        <tissue evidence="1">Leaves</tissue>
    </source>
</reference>
<keyword evidence="2" id="KW-1185">Reference proteome</keyword>
<dbReference type="AlphaFoldDB" id="A0AAV9A035"/>
<proteinExistence type="predicted"/>
<dbReference type="EMBL" id="JAUJYN010000064">
    <property type="protein sequence ID" value="KAK1257023.1"/>
    <property type="molecule type" value="Genomic_DNA"/>
</dbReference>